<evidence type="ECO:0000256" key="5">
    <source>
        <dbReference type="ARBA" id="ARBA00022679"/>
    </source>
</evidence>
<dbReference type="PROSITE" id="PS50109">
    <property type="entry name" value="HIS_KIN"/>
    <property type="match status" value="1"/>
</dbReference>
<dbReference type="CDD" id="cd00082">
    <property type="entry name" value="HisKA"/>
    <property type="match status" value="1"/>
</dbReference>
<dbReference type="SUPFAM" id="SSF55874">
    <property type="entry name" value="ATPase domain of HSP90 chaperone/DNA topoisomerase II/histidine kinase"/>
    <property type="match status" value="1"/>
</dbReference>
<evidence type="ECO:0000256" key="7">
    <source>
        <dbReference type="ARBA" id="ARBA00022777"/>
    </source>
</evidence>
<evidence type="ECO:0000256" key="9">
    <source>
        <dbReference type="ARBA" id="ARBA00023012"/>
    </source>
</evidence>
<evidence type="ECO:0000256" key="1">
    <source>
        <dbReference type="ARBA" id="ARBA00000085"/>
    </source>
</evidence>
<keyword evidence="5" id="KW-0808">Transferase</keyword>
<dbReference type="InterPro" id="IPR036097">
    <property type="entry name" value="HisK_dim/P_sf"/>
</dbReference>
<dbReference type="Gene3D" id="6.10.340.10">
    <property type="match status" value="1"/>
</dbReference>
<dbReference type="PANTHER" id="PTHR43065:SF46">
    <property type="entry name" value="C4-DICARBOXYLATE TRANSPORT SENSOR PROTEIN DCTB"/>
    <property type="match status" value="1"/>
</dbReference>
<dbReference type="EC" id="2.7.13.3" evidence="3"/>
<evidence type="ECO:0000256" key="10">
    <source>
        <dbReference type="SAM" id="Phobius"/>
    </source>
</evidence>
<dbReference type="GO" id="GO:0005524">
    <property type="term" value="F:ATP binding"/>
    <property type="evidence" value="ECO:0007669"/>
    <property type="project" value="UniProtKB-KW"/>
</dbReference>
<keyword evidence="8" id="KW-0067">ATP-binding</keyword>
<organism evidence="13 14">
    <name type="scientific">Candidatus Electronema aureum</name>
    <dbReference type="NCBI Taxonomy" id="2005002"/>
    <lineage>
        <taxon>Bacteria</taxon>
        <taxon>Pseudomonadati</taxon>
        <taxon>Thermodesulfobacteriota</taxon>
        <taxon>Desulfobulbia</taxon>
        <taxon>Desulfobulbales</taxon>
        <taxon>Desulfobulbaceae</taxon>
        <taxon>Candidatus Electronema</taxon>
    </lineage>
</organism>
<keyword evidence="10" id="KW-0812">Transmembrane</keyword>
<comment type="catalytic activity">
    <reaction evidence="1">
        <text>ATP + protein L-histidine = ADP + protein N-phospho-L-histidine.</text>
        <dbReference type="EC" id="2.7.13.3"/>
    </reaction>
</comment>
<keyword evidence="4" id="KW-0597">Phosphoprotein</keyword>
<dbReference type="SUPFAM" id="SSF47384">
    <property type="entry name" value="Homodimeric domain of signal transducing histidine kinase"/>
    <property type="match status" value="1"/>
</dbReference>
<dbReference type="SMART" id="SM00387">
    <property type="entry name" value="HATPase_c"/>
    <property type="match status" value="1"/>
</dbReference>
<sequence length="478" mass="53645">MQSMKNWPFLNSLARRIQLGYCLMVTLVALIMLLVALGLADIRRRVSALETVSALNDTVLEIRRYEKNWLLYRQEQDFYENRMQLEKALALLLEKEEGTIAALPQTEEELKQGLLHYRQLMDTEFIFFQTVQHHADVEKIRSVGKVLVKLAEVMNQSIRRSIDEKLAHLKFAGAFFVIVVAGLALFLGRQMSTLVVKPLQRIVAYTQSIAQGRFIDQENVADLTEIRAVTQAIRSMLEVLDKREKQLIQSEKLAAVGTLVAGVAHELNNPLSNASTSAQILLEELQEAHLPDSDFLVEMAAQIDEETDRARNIIRSLLEFAHDREMRPIELDLEQFIGQTVKLVSSDFSAGIEFTADISPNGVFYADKQQLQQALINILRNAAQALEGKGKICLKAGVEPRNEQVLIEVIDNGPGIRAVDLERIFDPFYTTKDVGKGSGLGLAVTREIIAKHGGKITAESEEGHGATFFIRLPLKKTE</sequence>
<dbReference type="InterPro" id="IPR004358">
    <property type="entry name" value="Sig_transdc_His_kin-like_C"/>
</dbReference>
<dbReference type="PANTHER" id="PTHR43065">
    <property type="entry name" value="SENSOR HISTIDINE KINASE"/>
    <property type="match status" value="1"/>
</dbReference>
<evidence type="ECO:0000313" key="13">
    <source>
        <dbReference type="EMBL" id="TAA75926.1"/>
    </source>
</evidence>
<name>A0A521G4H2_9BACT</name>
<keyword evidence="10" id="KW-1133">Transmembrane helix</keyword>
<comment type="caution">
    <text evidence="13">The sequence shown here is derived from an EMBL/GenBank/DDBJ whole genome shotgun (WGS) entry which is preliminary data.</text>
</comment>
<evidence type="ECO:0000256" key="3">
    <source>
        <dbReference type="ARBA" id="ARBA00012438"/>
    </source>
</evidence>
<feature type="transmembrane region" description="Helical" evidence="10">
    <location>
        <begin position="169"/>
        <end position="188"/>
    </location>
</feature>
<evidence type="ECO:0000256" key="2">
    <source>
        <dbReference type="ARBA" id="ARBA00004370"/>
    </source>
</evidence>
<dbReference type="InterPro" id="IPR003661">
    <property type="entry name" value="HisK_dim/P_dom"/>
</dbReference>
<dbReference type="InterPro" id="IPR005467">
    <property type="entry name" value="His_kinase_dom"/>
</dbReference>
<keyword evidence="14" id="KW-1185">Reference proteome</keyword>
<protein>
    <recommendedName>
        <fullName evidence="3">histidine kinase</fullName>
        <ecNumber evidence="3">2.7.13.3</ecNumber>
    </recommendedName>
</protein>
<accession>A0A521G4H2</accession>
<feature type="transmembrane region" description="Helical" evidence="10">
    <location>
        <begin position="17"/>
        <end position="40"/>
    </location>
</feature>
<dbReference type="InterPro" id="IPR003594">
    <property type="entry name" value="HATPase_dom"/>
</dbReference>
<dbReference type="Gene3D" id="1.10.287.130">
    <property type="match status" value="1"/>
</dbReference>
<dbReference type="PRINTS" id="PR00344">
    <property type="entry name" value="BCTRLSENSOR"/>
</dbReference>
<comment type="subcellular location">
    <subcellularLocation>
        <location evidence="2">Membrane</location>
    </subcellularLocation>
</comment>
<keyword evidence="10" id="KW-0472">Membrane</keyword>
<evidence type="ECO:0000259" key="12">
    <source>
        <dbReference type="PROSITE" id="PS50885"/>
    </source>
</evidence>
<dbReference type="AlphaFoldDB" id="A0A521G4H2"/>
<dbReference type="InterPro" id="IPR003660">
    <property type="entry name" value="HAMP_dom"/>
</dbReference>
<evidence type="ECO:0000313" key="14">
    <source>
        <dbReference type="Proteomes" id="UP000316238"/>
    </source>
</evidence>
<dbReference type="Pfam" id="PF00512">
    <property type="entry name" value="HisKA"/>
    <property type="match status" value="1"/>
</dbReference>
<feature type="domain" description="HAMP" evidence="12">
    <location>
        <begin position="193"/>
        <end position="245"/>
    </location>
</feature>
<dbReference type="Pfam" id="PF02518">
    <property type="entry name" value="HATPase_c"/>
    <property type="match status" value="1"/>
</dbReference>
<proteinExistence type="predicted"/>
<dbReference type="GO" id="GO:0000155">
    <property type="term" value="F:phosphorelay sensor kinase activity"/>
    <property type="evidence" value="ECO:0007669"/>
    <property type="project" value="InterPro"/>
</dbReference>
<dbReference type="Gene3D" id="3.30.565.10">
    <property type="entry name" value="Histidine kinase-like ATPase, C-terminal domain"/>
    <property type="match status" value="1"/>
</dbReference>
<reference evidence="13" key="1">
    <citation type="submission" date="2017-07" db="EMBL/GenBank/DDBJ databases">
        <title>The cable genome - Insights into the physiology and evolution of filamentous bacteria capable of sulfide oxidation via long distance electron transfer.</title>
        <authorList>
            <person name="Thorup C."/>
            <person name="Bjerg J.T."/>
            <person name="Schreiber L."/>
            <person name="Nielsen L.P."/>
            <person name="Kjeldsen K.U."/>
            <person name="Boesen T."/>
            <person name="Boggild A."/>
            <person name="Meysman F."/>
            <person name="Geelhoed J."/>
            <person name="Schramm A."/>
        </authorList>
    </citation>
    <scope>NUCLEOTIDE SEQUENCE [LARGE SCALE GENOMIC DNA]</scope>
    <source>
        <strain evidence="13">GS</strain>
    </source>
</reference>
<dbReference type="InterPro" id="IPR036890">
    <property type="entry name" value="HATPase_C_sf"/>
</dbReference>
<evidence type="ECO:0000256" key="4">
    <source>
        <dbReference type="ARBA" id="ARBA00022553"/>
    </source>
</evidence>
<dbReference type="PROSITE" id="PS50885">
    <property type="entry name" value="HAMP"/>
    <property type="match status" value="1"/>
</dbReference>
<keyword evidence="6" id="KW-0547">Nucleotide-binding</keyword>
<feature type="domain" description="Histidine kinase" evidence="11">
    <location>
        <begin position="262"/>
        <end position="476"/>
    </location>
</feature>
<evidence type="ECO:0000259" key="11">
    <source>
        <dbReference type="PROSITE" id="PS50109"/>
    </source>
</evidence>
<dbReference type="GO" id="GO:0016020">
    <property type="term" value="C:membrane"/>
    <property type="evidence" value="ECO:0007669"/>
    <property type="project" value="UniProtKB-SubCell"/>
</dbReference>
<evidence type="ECO:0000256" key="6">
    <source>
        <dbReference type="ARBA" id="ARBA00022741"/>
    </source>
</evidence>
<gene>
    <name evidence="13" type="ORF">CDV28_10248</name>
</gene>
<keyword evidence="9" id="KW-0902">Two-component regulatory system</keyword>
<keyword evidence="7" id="KW-0418">Kinase</keyword>
<evidence type="ECO:0000256" key="8">
    <source>
        <dbReference type="ARBA" id="ARBA00022840"/>
    </source>
</evidence>
<dbReference type="Proteomes" id="UP000316238">
    <property type="component" value="Unassembled WGS sequence"/>
</dbReference>
<dbReference type="SMART" id="SM00388">
    <property type="entry name" value="HisKA"/>
    <property type="match status" value="1"/>
</dbReference>
<dbReference type="EMBL" id="NQJD01000002">
    <property type="protein sequence ID" value="TAA75926.1"/>
    <property type="molecule type" value="Genomic_DNA"/>
</dbReference>